<name>A0A0L6VD86_9BASI</name>
<gene>
    <name evidence="1" type="ORF">VP01_1914g1</name>
</gene>
<sequence length="45" mass="5249">MECVFSQSKTIIGSQQHRLASHLIEHLVCIKEWYQNDNDSDIEDS</sequence>
<proteinExistence type="predicted"/>
<evidence type="ECO:0000313" key="2">
    <source>
        <dbReference type="Proteomes" id="UP000037035"/>
    </source>
</evidence>
<dbReference type="Proteomes" id="UP000037035">
    <property type="component" value="Unassembled WGS sequence"/>
</dbReference>
<keyword evidence="2" id="KW-1185">Reference proteome</keyword>
<dbReference type="EMBL" id="LAVV01006742">
    <property type="protein sequence ID" value="KNZ58522.1"/>
    <property type="molecule type" value="Genomic_DNA"/>
</dbReference>
<organism evidence="1 2">
    <name type="scientific">Puccinia sorghi</name>
    <dbReference type="NCBI Taxonomy" id="27349"/>
    <lineage>
        <taxon>Eukaryota</taxon>
        <taxon>Fungi</taxon>
        <taxon>Dikarya</taxon>
        <taxon>Basidiomycota</taxon>
        <taxon>Pucciniomycotina</taxon>
        <taxon>Pucciniomycetes</taxon>
        <taxon>Pucciniales</taxon>
        <taxon>Pucciniaceae</taxon>
        <taxon>Puccinia</taxon>
    </lineage>
</organism>
<dbReference type="VEuPathDB" id="FungiDB:VP01_1914g1"/>
<protein>
    <recommendedName>
        <fullName evidence="3">HAT C-terminal dimerisation domain-containing protein</fullName>
    </recommendedName>
</protein>
<evidence type="ECO:0000313" key="1">
    <source>
        <dbReference type="EMBL" id="KNZ58522.1"/>
    </source>
</evidence>
<accession>A0A0L6VD86</accession>
<comment type="caution">
    <text evidence="1">The sequence shown here is derived from an EMBL/GenBank/DDBJ whole genome shotgun (WGS) entry which is preliminary data.</text>
</comment>
<dbReference type="AlphaFoldDB" id="A0A0L6VD86"/>
<evidence type="ECO:0008006" key="3">
    <source>
        <dbReference type="Google" id="ProtNLM"/>
    </source>
</evidence>
<reference evidence="1 2" key="1">
    <citation type="submission" date="2015-08" db="EMBL/GenBank/DDBJ databases">
        <title>Next Generation Sequencing and Analysis of the Genome of Puccinia sorghi L Schw, the Causal Agent of Maize Common Rust.</title>
        <authorList>
            <person name="Rochi L."/>
            <person name="Burguener G."/>
            <person name="Darino M."/>
            <person name="Turjanski A."/>
            <person name="Kreff E."/>
            <person name="Dieguez M.J."/>
            <person name="Sacco F."/>
        </authorList>
    </citation>
    <scope>NUCLEOTIDE SEQUENCE [LARGE SCALE GENOMIC DNA]</scope>
    <source>
        <strain evidence="1 2">RO10H11247</strain>
    </source>
</reference>